<dbReference type="GO" id="GO:0008168">
    <property type="term" value="F:methyltransferase activity"/>
    <property type="evidence" value="ECO:0007669"/>
    <property type="project" value="UniProtKB-KW"/>
</dbReference>
<feature type="domain" description="Uroporphyrinogen decarboxylase (URO-D)" evidence="1">
    <location>
        <begin position="24"/>
        <end position="216"/>
    </location>
</feature>
<dbReference type="InterPro" id="IPR038071">
    <property type="entry name" value="UROD/MetE-like_sf"/>
</dbReference>
<dbReference type="Gene3D" id="3.20.20.210">
    <property type="match status" value="1"/>
</dbReference>
<dbReference type="PANTHER" id="PTHR47099:SF1">
    <property type="entry name" value="METHYLCOBAMIDE:COM METHYLTRANSFERASE MTBA"/>
    <property type="match status" value="1"/>
</dbReference>
<dbReference type="InterPro" id="IPR052024">
    <property type="entry name" value="Methanogen_methyltrans"/>
</dbReference>
<evidence type="ECO:0000313" key="3">
    <source>
        <dbReference type="Proteomes" id="UP001207605"/>
    </source>
</evidence>
<keyword evidence="2" id="KW-0489">Methyltransferase</keyword>
<protein>
    <submittedName>
        <fullName evidence="2">Methylcobamide--CoM methyltransferase</fullName>
    </submittedName>
</protein>
<accession>A0ABT2S8N8</accession>
<name>A0ABT2S8N8_9FIRM</name>
<dbReference type="RefSeq" id="WP_262582118.1">
    <property type="nucleotide sequence ID" value="NZ_JAOQJV010000017.1"/>
</dbReference>
<dbReference type="GO" id="GO:0032259">
    <property type="term" value="P:methylation"/>
    <property type="evidence" value="ECO:0007669"/>
    <property type="project" value="UniProtKB-KW"/>
</dbReference>
<reference evidence="2 3" key="1">
    <citation type="journal article" date="2021" name="ISME Commun">
        <title>Automated analysis of genomic sequences facilitates high-throughput and comprehensive description of bacteria.</title>
        <authorList>
            <person name="Hitch T.C.A."/>
        </authorList>
    </citation>
    <scope>NUCLEOTIDE SEQUENCE [LARGE SCALE GENOMIC DNA]</scope>
    <source>
        <strain evidence="2 3">Sanger_02</strain>
    </source>
</reference>
<dbReference type="Pfam" id="PF01208">
    <property type="entry name" value="URO-D"/>
    <property type="match status" value="1"/>
</dbReference>
<keyword evidence="3" id="KW-1185">Reference proteome</keyword>
<proteinExistence type="predicted"/>
<evidence type="ECO:0000313" key="2">
    <source>
        <dbReference type="EMBL" id="MCU6700777.1"/>
    </source>
</evidence>
<dbReference type="InterPro" id="IPR000257">
    <property type="entry name" value="Uroporphyrinogen_deCOase"/>
</dbReference>
<dbReference type="PANTHER" id="PTHR47099">
    <property type="entry name" value="METHYLCOBAMIDE:COM METHYLTRANSFERASE MTBA"/>
    <property type="match status" value="1"/>
</dbReference>
<keyword evidence="2" id="KW-0808">Transferase</keyword>
<dbReference type="SUPFAM" id="SSF51726">
    <property type="entry name" value="UROD/MetE-like"/>
    <property type="match status" value="1"/>
</dbReference>
<evidence type="ECO:0000259" key="1">
    <source>
        <dbReference type="Pfam" id="PF01208"/>
    </source>
</evidence>
<gene>
    <name evidence="2" type="ORF">OCV65_11105</name>
</gene>
<comment type="caution">
    <text evidence="2">The sequence shown here is derived from an EMBL/GenBank/DDBJ whole genome shotgun (WGS) entry which is preliminary data.</text>
</comment>
<sequence>MISDFRCTFDNAIGISPEITNDLKLSFPDAYMHADTMAKIAHAMKQKEGAAFCMLPFCHTVEGEAMGGIVNMGDGNLGLRAKEYCCTSATELLELPEIDYSKGRIYEVLEACQRLREEGEHVALMISGPFTIFNVLIDPKYVFKAMRKQPELMQDIFQRIERELLTYIKIAVEYGVDMISYADSSGGVNILGPKMAEQVVMDFTYDFLKKAVELLNGKAMLLLCPKTTLALIGTEKACYVDHELPEAMRYGEACISLIGQVPVAGQMCIKNIDYQLENKKFREIRLY</sequence>
<dbReference type="Proteomes" id="UP001207605">
    <property type="component" value="Unassembled WGS sequence"/>
</dbReference>
<organism evidence="2 3">
    <name type="scientific">Dorea ammoniilytica</name>
    <dbReference type="NCBI Taxonomy" id="2981788"/>
    <lineage>
        <taxon>Bacteria</taxon>
        <taxon>Bacillati</taxon>
        <taxon>Bacillota</taxon>
        <taxon>Clostridia</taxon>
        <taxon>Lachnospirales</taxon>
        <taxon>Lachnospiraceae</taxon>
        <taxon>Dorea</taxon>
    </lineage>
</organism>
<dbReference type="EMBL" id="JAOQJV010000017">
    <property type="protein sequence ID" value="MCU6700777.1"/>
    <property type="molecule type" value="Genomic_DNA"/>
</dbReference>